<feature type="transmembrane region" description="Helical" evidence="7">
    <location>
        <begin position="206"/>
        <end position="227"/>
    </location>
</feature>
<keyword evidence="11" id="KW-1185">Reference proteome</keyword>
<evidence type="ECO:0000256" key="6">
    <source>
        <dbReference type="SAM" id="MobiDB-lite"/>
    </source>
</evidence>
<dbReference type="PANTHER" id="PTHR10037:SF62">
    <property type="entry name" value="SODIUM CHANNEL PROTEIN 60E"/>
    <property type="match status" value="1"/>
</dbReference>
<gene>
    <name evidence="9" type="ORF">SCF082_LOCUS4955</name>
    <name evidence="10" type="ORF">SCF082_LOCUS4968</name>
</gene>
<keyword evidence="2 7" id="KW-0812">Transmembrane</keyword>
<dbReference type="InterPro" id="IPR002048">
    <property type="entry name" value="EF_hand_dom"/>
</dbReference>
<comment type="subcellular location">
    <subcellularLocation>
        <location evidence="1">Membrane</location>
        <topology evidence="1">Multi-pass membrane protein</topology>
    </subcellularLocation>
</comment>
<dbReference type="InterPro" id="IPR018247">
    <property type="entry name" value="EF_Hand_1_Ca_BS"/>
</dbReference>
<evidence type="ECO:0000256" key="7">
    <source>
        <dbReference type="SAM" id="Phobius"/>
    </source>
</evidence>
<dbReference type="EMBL" id="CAXAMM010002625">
    <property type="protein sequence ID" value="CAK8996872.1"/>
    <property type="molecule type" value="Genomic_DNA"/>
</dbReference>
<sequence>MPAPPGSDLRHKCPVTREHLSNELQALQRLLNDELRETGDRLREAFRTDLAPLSAMLQELQSNTPVLSAAHPQQAVQSRLIAVQPKESSLAASASHLRDGAQEMDGSAYPSEAPEGPKPAWEEEEKEDNAMSMSQAERFPSDAPWAVQRLRKMDTRDKSRKWRTEHSRNVRKSTGHLAAGAAVLDKARSKEIGRQGWAWMIVEHDYFNWVLVAALLANALTFGVQANVMASNGGQIPEIFTVINVSFCVLFALELLLRIIAYQRRFLWGDGWAWNVFDTVVVLSSMIDEFSQALFVGTSSEMQQHLLGFAGVLRMLRLGRVLRLVRLIRVIPALKSMVYLISASMNSFFWTGVLLLILMYCVAVYFTDLATDVVLLNRTKGFDSSEIVKYWGSLGQAVSSLFQAITGGMDWRVVVEVFHESSPELHELLNIIFSLYIAFATLVMLNLVTGVFVEGAQRIAKEEKEQELIKSVQKLCKMTYASHDGEITWEEFEANLRTPEMEAYLKAFDMDPNQARDIFYVLDRDDTGTVSLEEFVGASIKLHAPARMADREILRNYMKDSFAEMNFRLSRLEDLWQRPSKDPRPSRKEDEGRC</sequence>
<evidence type="ECO:0000259" key="8">
    <source>
        <dbReference type="PROSITE" id="PS50222"/>
    </source>
</evidence>
<dbReference type="InterPro" id="IPR011992">
    <property type="entry name" value="EF-hand-dom_pair"/>
</dbReference>
<dbReference type="Gene3D" id="1.20.120.350">
    <property type="entry name" value="Voltage-gated potassium channels. Chain C"/>
    <property type="match status" value="1"/>
</dbReference>
<organism evidence="9 11">
    <name type="scientific">Durusdinium trenchii</name>
    <dbReference type="NCBI Taxonomy" id="1381693"/>
    <lineage>
        <taxon>Eukaryota</taxon>
        <taxon>Sar</taxon>
        <taxon>Alveolata</taxon>
        <taxon>Dinophyceae</taxon>
        <taxon>Suessiales</taxon>
        <taxon>Symbiodiniaceae</taxon>
        <taxon>Durusdinium</taxon>
    </lineage>
</organism>
<reference evidence="9 11" key="1">
    <citation type="submission" date="2024-02" db="EMBL/GenBank/DDBJ databases">
        <authorList>
            <person name="Chen Y."/>
            <person name="Shah S."/>
            <person name="Dougan E. K."/>
            <person name="Thang M."/>
            <person name="Chan C."/>
        </authorList>
    </citation>
    <scope>NUCLEOTIDE SEQUENCE [LARGE SCALE GENOMIC DNA]</scope>
</reference>
<evidence type="ECO:0000256" key="3">
    <source>
        <dbReference type="ARBA" id="ARBA00022837"/>
    </source>
</evidence>
<dbReference type="Pfam" id="PF00520">
    <property type="entry name" value="Ion_trans"/>
    <property type="match status" value="1"/>
</dbReference>
<evidence type="ECO:0000313" key="9">
    <source>
        <dbReference type="EMBL" id="CAK8996839.1"/>
    </source>
</evidence>
<feature type="region of interest" description="Disordered" evidence="6">
    <location>
        <begin position="91"/>
        <end position="139"/>
    </location>
</feature>
<dbReference type="Proteomes" id="UP001642464">
    <property type="component" value="Unassembled WGS sequence"/>
</dbReference>
<dbReference type="Gene3D" id="1.10.287.70">
    <property type="match status" value="1"/>
</dbReference>
<dbReference type="SUPFAM" id="SSF47473">
    <property type="entry name" value="EF-hand"/>
    <property type="match status" value="1"/>
</dbReference>
<keyword evidence="5 7" id="KW-0472">Membrane</keyword>
<evidence type="ECO:0000256" key="4">
    <source>
        <dbReference type="ARBA" id="ARBA00022989"/>
    </source>
</evidence>
<evidence type="ECO:0000313" key="10">
    <source>
        <dbReference type="EMBL" id="CAK8996872.1"/>
    </source>
</evidence>
<feature type="transmembrane region" description="Helical" evidence="7">
    <location>
        <begin position="239"/>
        <end position="257"/>
    </location>
</feature>
<evidence type="ECO:0000256" key="1">
    <source>
        <dbReference type="ARBA" id="ARBA00004141"/>
    </source>
</evidence>
<accession>A0ABP0I2M8</accession>
<dbReference type="EMBL" id="CAXAMM010002614">
    <property type="protein sequence ID" value="CAK8996839.1"/>
    <property type="molecule type" value="Genomic_DNA"/>
</dbReference>
<dbReference type="Gene3D" id="1.10.238.10">
    <property type="entry name" value="EF-hand"/>
    <property type="match status" value="1"/>
</dbReference>
<evidence type="ECO:0000256" key="5">
    <source>
        <dbReference type="ARBA" id="ARBA00023136"/>
    </source>
</evidence>
<dbReference type="InterPro" id="IPR027359">
    <property type="entry name" value="Volt_channel_dom_sf"/>
</dbReference>
<comment type="caution">
    <text evidence="9">The sequence shown here is derived from an EMBL/GenBank/DDBJ whole genome shotgun (WGS) entry which is preliminary data.</text>
</comment>
<dbReference type="InterPro" id="IPR005821">
    <property type="entry name" value="Ion_trans_dom"/>
</dbReference>
<evidence type="ECO:0000256" key="2">
    <source>
        <dbReference type="ARBA" id="ARBA00022692"/>
    </source>
</evidence>
<keyword evidence="3" id="KW-0106">Calcium</keyword>
<dbReference type="SUPFAM" id="SSF81324">
    <property type="entry name" value="Voltage-gated potassium channels"/>
    <property type="match status" value="1"/>
</dbReference>
<dbReference type="PANTHER" id="PTHR10037">
    <property type="entry name" value="VOLTAGE-GATED CATION CHANNEL CALCIUM AND SODIUM"/>
    <property type="match status" value="1"/>
</dbReference>
<feature type="domain" description="EF-hand" evidence="8">
    <location>
        <begin position="510"/>
        <end position="545"/>
    </location>
</feature>
<dbReference type="InterPro" id="IPR043203">
    <property type="entry name" value="VGCC_Ca_Na"/>
</dbReference>
<dbReference type="PROSITE" id="PS00018">
    <property type="entry name" value="EF_HAND_1"/>
    <property type="match status" value="1"/>
</dbReference>
<feature type="transmembrane region" description="Helical" evidence="7">
    <location>
        <begin position="348"/>
        <end position="366"/>
    </location>
</feature>
<dbReference type="PROSITE" id="PS50222">
    <property type="entry name" value="EF_HAND_2"/>
    <property type="match status" value="1"/>
</dbReference>
<keyword evidence="4 7" id="KW-1133">Transmembrane helix</keyword>
<feature type="transmembrane region" description="Helical" evidence="7">
    <location>
        <begin position="428"/>
        <end position="453"/>
    </location>
</feature>
<protein>
    <submittedName>
        <fullName evidence="9">Voltage-dependent T-type calcium channel subunit alpha-1H (Voltage-gated calcium channel subunit alpha Cav3.2)</fullName>
    </submittedName>
</protein>
<proteinExistence type="predicted"/>
<evidence type="ECO:0000313" key="11">
    <source>
        <dbReference type="Proteomes" id="UP001642464"/>
    </source>
</evidence>
<name>A0ABP0I2M8_9DINO</name>